<evidence type="ECO:0000256" key="1">
    <source>
        <dbReference type="ARBA" id="ARBA00009744"/>
    </source>
</evidence>
<keyword evidence="4" id="KW-1185">Reference proteome</keyword>
<sequence length="167" mass="18622">MGLSTHTMADYTSSVAPARLFQGYCIDTHNFLPKAMPGFIKSVDLVQGDSSSAGSIKQLNFPEDFDRESGRPFKYAKNRVDEIDAGKFYCKYTTIEGGVVGDNIEKAVYETKFEPTSDGCRYTMVVHFHSKGEFVVKEEDVAAAKQNIKNMFNAAEEYLNANPQLYA</sequence>
<dbReference type="Gene3D" id="3.30.530.20">
    <property type="match status" value="1"/>
</dbReference>
<evidence type="ECO:0000313" key="3">
    <source>
        <dbReference type="EMBL" id="KAK9726375.1"/>
    </source>
</evidence>
<reference evidence="3" key="1">
    <citation type="submission" date="2024-03" db="EMBL/GenBank/DDBJ databases">
        <title>WGS assembly of Saponaria officinalis var. Norfolk2.</title>
        <authorList>
            <person name="Jenkins J."/>
            <person name="Shu S."/>
            <person name="Grimwood J."/>
            <person name="Barry K."/>
            <person name="Goodstein D."/>
            <person name="Schmutz J."/>
            <person name="Leebens-Mack J."/>
            <person name="Osbourn A."/>
        </authorList>
    </citation>
    <scope>NUCLEOTIDE SEQUENCE [LARGE SCALE GENOMIC DNA]</scope>
    <source>
        <strain evidence="3">JIC</strain>
    </source>
</reference>
<name>A0AAW1L0W5_SAPOF</name>
<dbReference type="InterPro" id="IPR023393">
    <property type="entry name" value="START-like_dom_sf"/>
</dbReference>
<dbReference type="Proteomes" id="UP001443914">
    <property type="component" value="Unassembled WGS sequence"/>
</dbReference>
<comment type="caution">
    <text evidence="3">The sequence shown here is derived from an EMBL/GenBank/DDBJ whole genome shotgun (WGS) entry which is preliminary data.</text>
</comment>
<dbReference type="AlphaFoldDB" id="A0AAW1L0W5"/>
<dbReference type="GO" id="GO:0005634">
    <property type="term" value="C:nucleus"/>
    <property type="evidence" value="ECO:0007669"/>
    <property type="project" value="TreeGrafter"/>
</dbReference>
<dbReference type="InterPro" id="IPR000916">
    <property type="entry name" value="Bet_v_I/MLP"/>
</dbReference>
<dbReference type="GO" id="GO:0010427">
    <property type="term" value="F:abscisic acid binding"/>
    <property type="evidence" value="ECO:0007669"/>
    <property type="project" value="InterPro"/>
</dbReference>
<dbReference type="InterPro" id="IPR050279">
    <property type="entry name" value="Plant_def-hormone_signal"/>
</dbReference>
<dbReference type="GO" id="GO:0006952">
    <property type="term" value="P:defense response"/>
    <property type="evidence" value="ECO:0007669"/>
    <property type="project" value="InterPro"/>
</dbReference>
<proteinExistence type="inferred from homology"/>
<dbReference type="GO" id="GO:0038023">
    <property type="term" value="F:signaling receptor activity"/>
    <property type="evidence" value="ECO:0007669"/>
    <property type="project" value="InterPro"/>
</dbReference>
<dbReference type="Pfam" id="PF00407">
    <property type="entry name" value="Bet_v_1"/>
    <property type="match status" value="1"/>
</dbReference>
<dbReference type="PRINTS" id="PR00634">
    <property type="entry name" value="BETALLERGEN"/>
</dbReference>
<evidence type="ECO:0000259" key="2">
    <source>
        <dbReference type="Pfam" id="PF00407"/>
    </source>
</evidence>
<dbReference type="SUPFAM" id="SSF55961">
    <property type="entry name" value="Bet v1-like"/>
    <property type="match status" value="1"/>
</dbReference>
<dbReference type="PANTHER" id="PTHR31213:SF157">
    <property type="entry name" value="MAJOR ALLERGEN MAL D 1-LIKE"/>
    <property type="match status" value="1"/>
</dbReference>
<dbReference type="PANTHER" id="PTHR31213">
    <property type="entry name" value="OS08G0374000 PROTEIN-RELATED"/>
    <property type="match status" value="1"/>
</dbReference>
<organism evidence="3 4">
    <name type="scientific">Saponaria officinalis</name>
    <name type="common">Common soapwort</name>
    <name type="synonym">Lychnis saponaria</name>
    <dbReference type="NCBI Taxonomy" id="3572"/>
    <lineage>
        <taxon>Eukaryota</taxon>
        <taxon>Viridiplantae</taxon>
        <taxon>Streptophyta</taxon>
        <taxon>Embryophyta</taxon>
        <taxon>Tracheophyta</taxon>
        <taxon>Spermatophyta</taxon>
        <taxon>Magnoliopsida</taxon>
        <taxon>eudicotyledons</taxon>
        <taxon>Gunneridae</taxon>
        <taxon>Pentapetalae</taxon>
        <taxon>Caryophyllales</taxon>
        <taxon>Caryophyllaceae</taxon>
        <taxon>Caryophylleae</taxon>
        <taxon>Saponaria</taxon>
    </lineage>
</organism>
<dbReference type="GO" id="GO:0004864">
    <property type="term" value="F:protein phosphatase inhibitor activity"/>
    <property type="evidence" value="ECO:0007669"/>
    <property type="project" value="InterPro"/>
</dbReference>
<dbReference type="FunFam" id="3.30.530.20:FF:000007">
    <property type="entry name" value="Major pollen allergen Bet v 1-A"/>
    <property type="match status" value="1"/>
</dbReference>
<dbReference type="EMBL" id="JBDFQZ010000005">
    <property type="protein sequence ID" value="KAK9726375.1"/>
    <property type="molecule type" value="Genomic_DNA"/>
</dbReference>
<protein>
    <recommendedName>
        <fullName evidence="2">Bet v I/Major latex protein domain-containing protein</fullName>
    </recommendedName>
</protein>
<evidence type="ECO:0000313" key="4">
    <source>
        <dbReference type="Proteomes" id="UP001443914"/>
    </source>
</evidence>
<dbReference type="GO" id="GO:0005737">
    <property type="term" value="C:cytoplasm"/>
    <property type="evidence" value="ECO:0007669"/>
    <property type="project" value="TreeGrafter"/>
</dbReference>
<dbReference type="CDD" id="cd07816">
    <property type="entry name" value="Bet_v1-like"/>
    <property type="match status" value="1"/>
</dbReference>
<feature type="domain" description="Bet v I/Major latex protein" evidence="2">
    <location>
        <begin position="5"/>
        <end position="161"/>
    </location>
</feature>
<comment type="similarity">
    <text evidence="1">Belongs to the BetVI family.</text>
</comment>
<dbReference type="GO" id="GO:0009738">
    <property type="term" value="P:abscisic acid-activated signaling pathway"/>
    <property type="evidence" value="ECO:0007669"/>
    <property type="project" value="InterPro"/>
</dbReference>
<dbReference type="InterPro" id="IPR024949">
    <property type="entry name" value="Bet_v_I_allergen"/>
</dbReference>
<gene>
    <name evidence="3" type="ORF">RND81_05G210400</name>
</gene>
<accession>A0AAW1L0W5</accession>